<comment type="caution">
    <text evidence="5">The sequence shown here is derived from an EMBL/GenBank/DDBJ whole genome shotgun (WGS) entry which is preliminary data.</text>
</comment>
<dbReference type="InterPro" id="IPR010562">
    <property type="entry name" value="Haemolymph_juvenile_hormone-bd"/>
</dbReference>
<protein>
    <submittedName>
        <fullName evidence="5">Uncharacterized protein</fullName>
    </submittedName>
</protein>
<dbReference type="GO" id="GO:0005615">
    <property type="term" value="C:extracellular space"/>
    <property type="evidence" value="ECO:0007669"/>
    <property type="project" value="TreeGrafter"/>
</dbReference>
<dbReference type="GO" id="GO:0007623">
    <property type="term" value="P:circadian rhythm"/>
    <property type="evidence" value="ECO:0007669"/>
    <property type="project" value="UniProtKB-ARBA"/>
</dbReference>
<dbReference type="Pfam" id="PF06585">
    <property type="entry name" value="JHBP"/>
    <property type="match status" value="1"/>
</dbReference>
<organism evidence="5 6">
    <name type="scientific">Polypedilum vanderplanki</name>
    <name type="common">Sleeping chironomid midge</name>
    <dbReference type="NCBI Taxonomy" id="319348"/>
    <lineage>
        <taxon>Eukaryota</taxon>
        <taxon>Metazoa</taxon>
        <taxon>Ecdysozoa</taxon>
        <taxon>Arthropoda</taxon>
        <taxon>Hexapoda</taxon>
        <taxon>Insecta</taxon>
        <taxon>Pterygota</taxon>
        <taxon>Neoptera</taxon>
        <taxon>Endopterygota</taxon>
        <taxon>Diptera</taxon>
        <taxon>Nematocera</taxon>
        <taxon>Chironomoidea</taxon>
        <taxon>Chironomidae</taxon>
        <taxon>Chironominae</taxon>
        <taxon>Polypedilum</taxon>
        <taxon>Polypedilum</taxon>
    </lineage>
</organism>
<evidence type="ECO:0000256" key="4">
    <source>
        <dbReference type="SAM" id="SignalP"/>
    </source>
</evidence>
<gene>
    <name evidence="5" type="ORF">PVAND_005553</name>
</gene>
<name>A0A9J6C0Y9_POLVA</name>
<dbReference type="PANTHER" id="PTHR11008:SF39">
    <property type="entry name" value="CIRCADIAN CLOCK-CONTROLLED PROTEIN-LIKE PROTEIN"/>
    <property type="match status" value="1"/>
</dbReference>
<dbReference type="Proteomes" id="UP001107558">
    <property type="component" value="Chromosome 2"/>
</dbReference>
<evidence type="ECO:0000313" key="5">
    <source>
        <dbReference type="EMBL" id="KAG5675666.1"/>
    </source>
</evidence>
<dbReference type="AlphaFoldDB" id="A0A9J6C0Y9"/>
<feature type="chain" id="PRO_5039909313" evidence="4">
    <location>
        <begin position="21"/>
        <end position="242"/>
    </location>
</feature>
<dbReference type="FunFam" id="3.15.10.30:FF:000001">
    <property type="entry name" value="Takeout-like protein 1"/>
    <property type="match status" value="1"/>
</dbReference>
<evidence type="ECO:0000313" key="6">
    <source>
        <dbReference type="Proteomes" id="UP001107558"/>
    </source>
</evidence>
<keyword evidence="2" id="KW-0090">Biological rhythms</keyword>
<evidence type="ECO:0000256" key="1">
    <source>
        <dbReference type="ARBA" id="ARBA00022729"/>
    </source>
</evidence>
<proteinExistence type="inferred from homology"/>
<evidence type="ECO:0000256" key="3">
    <source>
        <dbReference type="ARBA" id="ARBA00060902"/>
    </source>
</evidence>
<keyword evidence="6" id="KW-1185">Reference proteome</keyword>
<dbReference type="PANTHER" id="PTHR11008">
    <property type="entry name" value="PROTEIN TAKEOUT-LIKE PROTEIN"/>
    <property type="match status" value="1"/>
</dbReference>
<sequence length="242" mass="27684">MRFTILLYLQVVLLVSHISSELPKIIKVCPRSSSDLNKCIIESIELLRPHITIGDLGDNFTVPKLEPLSIDEIIIDNGNDLEANFKNLSVFGPSKFNVLNLNTNITQMQFDFDLELPSLEFFGDYSIVLNILIKFRGKGKLKGLFKNCKTHVKANAKIIDEQNHMEFTLDVKMKVSYAQFELQNLFDNDSFLSKLGNRIINDNYEIFLNELKPGLEKSLGKIFSNIVNNILKNSTYDEMFPE</sequence>
<feature type="signal peptide" evidence="4">
    <location>
        <begin position="1"/>
        <end position="20"/>
    </location>
</feature>
<dbReference type="EMBL" id="JADBJN010000002">
    <property type="protein sequence ID" value="KAG5675666.1"/>
    <property type="molecule type" value="Genomic_DNA"/>
</dbReference>
<keyword evidence="1 4" id="KW-0732">Signal</keyword>
<accession>A0A9J6C0Y9</accession>
<comment type="similarity">
    <text evidence="3">Belongs to the TO family.</text>
</comment>
<evidence type="ECO:0000256" key="2">
    <source>
        <dbReference type="ARBA" id="ARBA00023108"/>
    </source>
</evidence>
<dbReference type="Gene3D" id="3.15.10.30">
    <property type="entry name" value="Haemolymph juvenile hormone binding protein"/>
    <property type="match status" value="1"/>
</dbReference>
<dbReference type="OrthoDB" id="8185598at2759"/>
<reference evidence="5" key="1">
    <citation type="submission" date="2021-03" db="EMBL/GenBank/DDBJ databases">
        <title>Chromosome level genome of the anhydrobiotic midge Polypedilum vanderplanki.</title>
        <authorList>
            <person name="Yoshida Y."/>
            <person name="Kikawada T."/>
            <person name="Gusev O."/>
        </authorList>
    </citation>
    <scope>NUCLEOTIDE SEQUENCE</scope>
    <source>
        <strain evidence="5">NIAS01</strain>
        <tissue evidence="5">Whole body or cell culture</tissue>
    </source>
</reference>
<dbReference type="InterPro" id="IPR038606">
    <property type="entry name" value="To_sf"/>
</dbReference>
<dbReference type="SMART" id="SM00700">
    <property type="entry name" value="JHBP"/>
    <property type="match status" value="1"/>
</dbReference>